<comment type="caution">
    <text evidence="3">The sequence shown here is derived from an EMBL/GenBank/DDBJ whole genome shotgun (WGS) entry which is preliminary data.</text>
</comment>
<gene>
    <name evidence="3" type="ORF">DZC52_07705</name>
</gene>
<dbReference type="SUPFAM" id="SSF53335">
    <property type="entry name" value="S-adenosyl-L-methionine-dependent methyltransferases"/>
    <property type="match status" value="1"/>
</dbReference>
<evidence type="ECO:0000313" key="4">
    <source>
        <dbReference type="Proteomes" id="UP000260351"/>
    </source>
</evidence>
<dbReference type="RefSeq" id="WP_116650548.1">
    <property type="nucleotide sequence ID" value="NZ_QUZK01000034.1"/>
</dbReference>
<dbReference type="AlphaFoldDB" id="A0A3E1K924"/>
<accession>A0A3E1K924</accession>
<evidence type="ECO:0000256" key="2">
    <source>
        <dbReference type="ARBA" id="ARBA00022679"/>
    </source>
</evidence>
<dbReference type="Proteomes" id="UP000260351">
    <property type="component" value="Unassembled WGS sequence"/>
</dbReference>
<reference evidence="3 4" key="1">
    <citation type="submission" date="2018-08" db="EMBL/GenBank/DDBJ databases">
        <title>Wenzhouxiangella salilacus sp. nov., a novel bacterium isolated from a saline lake in Xinjiang Province, China.</title>
        <authorList>
            <person name="Han S."/>
        </authorList>
    </citation>
    <scope>NUCLEOTIDE SEQUENCE [LARGE SCALE GENOMIC DNA]</scope>
    <source>
        <strain evidence="3 4">XDB06</strain>
    </source>
</reference>
<dbReference type="Pfam" id="PF02636">
    <property type="entry name" value="Methyltransf_28"/>
    <property type="match status" value="1"/>
</dbReference>
<dbReference type="OrthoDB" id="9794208at2"/>
<dbReference type="Gene3D" id="3.40.50.12710">
    <property type="match status" value="1"/>
</dbReference>
<dbReference type="InterPro" id="IPR003788">
    <property type="entry name" value="NDUFAF7"/>
</dbReference>
<keyword evidence="1 3" id="KW-0489">Methyltransferase</keyword>
<keyword evidence="2 3" id="KW-0808">Transferase</keyword>
<sequence>MSSSRSPSLSLPEPPAELAELSEALCRKVIAEIERDGPMPFDRYMSMALYEPGLGYYVNGLHKFGPAGDFVTAPEQGGLFAAALARQCDELAEAFGPGWTLLELGAGSGVLARDLLAGLASPPSEYLILEPSAPLREVQRETLADLPEALRERVRWITAPPAKAFEGVIVGNEVIDALAVARFEVGHEGVLEQCVTFDGERLQWTTRPPRPRLERAFDKLQQQLGRRLPAGYAGEIAVDLPDWVNTVTEPLARGLALFIDYGYPRSEYYHPDRSDGTLVCHYRHRAHFDPFVWPGLTDLSAFVDFTAVAEAGLDAGLEVAGFTTQAGFLLALGAHEAVEAADDDAERLRLSGELKRLTLPGEMGEKFKVLGLERGLEIRLSGFGLMSQLHRL</sequence>
<dbReference type="PANTHER" id="PTHR12049">
    <property type="entry name" value="PROTEIN ARGININE METHYLTRANSFERASE NDUFAF7, MITOCHONDRIAL"/>
    <property type="match status" value="1"/>
</dbReference>
<evidence type="ECO:0000313" key="3">
    <source>
        <dbReference type="EMBL" id="RFF30605.1"/>
    </source>
</evidence>
<evidence type="ECO:0000256" key="1">
    <source>
        <dbReference type="ARBA" id="ARBA00022603"/>
    </source>
</evidence>
<organism evidence="3 4">
    <name type="scientific">Wenzhouxiangella sediminis</name>
    <dbReference type="NCBI Taxonomy" id="1792836"/>
    <lineage>
        <taxon>Bacteria</taxon>
        <taxon>Pseudomonadati</taxon>
        <taxon>Pseudomonadota</taxon>
        <taxon>Gammaproteobacteria</taxon>
        <taxon>Chromatiales</taxon>
        <taxon>Wenzhouxiangellaceae</taxon>
        <taxon>Wenzhouxiangella</taxon>
    </lineage>
</organism>
<dbReference type="InterPro" id="IPR038375">
    <property type="entry name" value="NDUFAF7_sf"/>
</dbReference>
<dbReference type="InterPro" id="IPR029063">
    <property type="entry name" value="SAM-dependent_MTases_sf"/>
</dbReference>
<name>A0A3E1K924_9GAMM</name>
<dbReference type="GO" id="GO:0035243">
    <property type="term" value="F:protein-arginine omega-N symmetric methyltransferase activity"/>
    <property type="evidence" value="ECO:0007669"/>
    <property type="project" value="TreeGrafter"/>
</dbReference>
<dbReference type="GO" id="GO:0032259">
    <property type="term" value="P:methylation"/>
    <property type="evidence" value="ECO:0007669"/>
    <property type="project" value="UniProtKB-KW"/>
</dbReference>
<dbReference type="PANTHER" id="PTHR12049:SF7">
    <property type="entry name" value="PROTEIN ARGININE METHYLTRANSFERASE NDUFAF7, MITOCHONDRIAL"/>
    <property type="match status" value="1"/>
</dbReference>
<protein>
    <submittedName>
        <fullName evidence="3">SAM-dependent methyltransferase</fullName>
    </submittedName>
</protein>
<dbReference type="EMBL" id="QUZK01000034">
    <property type="protein sequence ID" value="RFF30605.1"/>
    <property type="molecule type" value="Genomic_DNA"/>
</dbReference>
<proteinExistence type="predicted"/>
<keyword evidence="4" id="KW-1185">Reference proteome</keyword>